<dbReference type="SUPFAM" id="SSF48208">
    <property type="entry name" value="Six-hairpin glycosidases"/>
    <property type="match status" value="1"/>
</dbReference>
<dbReference type="InterPro" id="IPR052369">
    <property type="entry name" value="UG_Glycosaminoglycan_Hydrolase"/>
</dbReference>
<comment type="similarity">
    <text evidence="2">Belongs to the glycosyl hydrolase 88 family.</text>
</comment>
<dbReference type="EMBL" id="LKCW01000052">
    <property type="protein sequence ID" value="KPM42190.1"/>
    <property type="molecule type" value="Genomic_DNA"/>
</dbReference>
<gene>
    <name evidence="4" type="ORF">AK830_g4305</name>
</gene>
<protein>
    <recommendedName>
        <fullName evidence="6">Unsaturated glucuronyl hydrolase</fullName>
    </recommendedName>
</protein>
<keyword evidence="5" id="KW-1185">Reference proteome</keyword>
<feature type="region of interest" description="Disordered" evidence="3">
    <location>
        <begin position="1"/>
        <end position="65"/>
    </location>
</feature>
<dbReference type="OrthoDB" id="2317065at2759"/>
<dbReference type="Gene3D" id="1.50.10.10">
    <property type="match status" value="1"/>
</dbReference>
<feature type="compositionally biased region" description="Polar residues" evidence="3">
    <location>
        <begin position="1"/>
        <end position="22"/>
    </location>
</feature>
<feature type="compositionally biased region" description="Low complexity" evidence="3">
    <location>
        <begin position="33"/>
        <end position="46"/>
    </location>
</feature>
<reference evidence="4 5" key="1">
    <citation type="submission" date="2015-09" db="EMBL/GenBank/DDBJ databases">
        <title>Draft genome of a European isolate of the apple canker pathogen Neonectria ditissima.</title>
        <authorList>
            <person name="Gomez-Cortecero A."/>
            <person name="Harrison R.J."/>
            <person name="Armitage A.D."/>
        </authorList>
    </citation>
    <scope>NUCLEOTIDE SEQUENCE [LARGE SCALE GENOMIC DNA]</scope>
    <source>
        <strain evidence="4 5">R09/05</strain>
    </source>
</reference>
<accession>A0A0P7B6M3</accession>
<evidence type="ECO:0008006" key="6">
    <source>
        <dbReference type="Google" id="ProtNLM"/>
    </source>
</evidence>
<organism evidence="4 5">
    <name type="scientific">Neonectria ditissima</name>
    <dbReference type="NCBI Taxonomy" id="78410"/>
    <lineage>
        <taxon>Eukaryota</taxon>
        <taxon>Fungi</taxon>
        <taxon>Dikarya</taxon>
        <taxon>Ascomycota</taxon>
        <taxon>Pezizomycotina</taxon>
        <taxon>Sordariomycetes</taxon>
        <taxon>Hypocreomycetidae</taxon>
        <taxon>Hypocreales</taxon>
        <taxon>Nectriaceae</taxon>
        <taxon>Neonectria</taxon>
    </lineage>
</organism>
<dbReference type="Proteomes" id="UP000050424">
    <property type="component" value="Unassembled WGS sequence"/>
</dbReference>
<keyword evidence="1" id="KW-0378">Hydrolase</keyword>
<dbReference type="AlphaFoldDB" id="A0A0P7B6M3"/>
<proteinExistence type="inferred from homology"/>
<evidence type="ECO:0000313" key="5">
    <source>
        <dbReference type="Proteomes" id="UP000050424"/>
    </source>
</evidence>
<dbReference type="GO" id="GO:0000272">
    <property type="term" value="P:polysaccharide catabolic process"/>
    <property type="evidence" value="ECO:0007669"/>
    <property type="project" value="TreeGrafter"/>
</dbReference>
<evidence type="ECO:0000256" key="1">
    <source>
        <dbReference type="ARBA" id="ARBA00022801"/>
    </source>
</evidence>
<name>A0A0P7B6M3_9HYPO</name>
<evidence type="ECO:0000256" key="2">
    <source>
        <dbReference type="ARBA" id="ARBA00038358"/>
    </source>
</evidence>
<dbReference type="InterPro" id="IPR012341">
    <property type="entry name" value="6hp_glycosidase-like_sf"/>
</dbReference>
<dbReference type="PANTHER" id="PTHR36845">
    <property type="entry name" value="HYDROLASE, PUTATIVE (AFU_ORTHOLOGUE AFUA_7G05090)-RELATED"/>
    <property type="match status" value="1"/>
</dbReference>
<evidence type="ECO:0000313" key="4">
    <source>
        <dbReference type="EMBL" id="KPM42190.1"/>
    </source>
</evidence>
<sequence>MSAQQDQATQNQASMEGLNSLTFEAHDQLQLEQSPSNQSPQTQPASSDEDSQADNSTAMSPFTEPDRLIQDASILTKGKSISEALAELYAENILAKVYRTATKSLVGEKRFPNYFPEYVPQDGEDAGNYAMREAEFWTCGFFPGTLYLMLERAIRFPRHIRVSNSDLSKPDTIGIDTIRLHLQTLCDTWTKPLHGMASRTDTHDIGFIVMPALKLDWELNGNAQSLDSIIRAARSLATRYVPTSGAIRSWDLLLKKNLEIRDQAENMIVIIDSLCNLDLLYYAAEHCPDGQHLYDIATSHARVLLRSHLREEKPVLSSKGCYTGPWYSTCHVANIDPRTGHLKARLTHQGYSNESTWARGQSWGILGYAQTYVSTKDDVFLRAACGLAEYFFHRLETAPECVPKNSRHVPLWDFDAPIDDPASPLRDSSAGAIAANGMLVLSQALAALGQDDLAARYRRAAVDIVRELLGFAQAAEKARLVKGSVSAIEVEDETLQVFDGILKYGTANNNHDSKRQYANHGLVYGDYYLVAFGNRLLHMNLV</sequence>
<dbReference type="GO" id="GO:0052757">
    <property type="term" value="F:chondroitin hydrolase activity"/>
    <property type="evidence" value="ECO:0007669"/>
    <property type="project" value="TreeGrafter"/>
</dbReference>
<comment type="caution">
    <text evidence="4">The sequence shown here is derived from an EMBL/GenBank/DDBJ whole genome shotgun (WGS) entry which is preliminary data.</text>
</comment>
<dbReference type="PANTHER" id="PTHR36845:SF1">
    <property type="entry name" value="HYDROLASE, PUTATIVE (AFU_ORTHOLOGUE AFUA_7G05090)-RELATED"/>
    <property type="match status" value="1"/>
</dbReference>
<dbReference type="InterPro" id="IPR008928">
    <property type="entry name" value="6-hairpin_glycosidase_sf"/>
</dbReference>
<evidence type="ECO:0000256" key="3">
    <source>
        <dbReference type="SAM" id="MobiDB-lite"/>
    </source>
</evidence>